<evidence type="ECO:0000313" key="2">
    <source>
        <dbReference type="Proteomes" id="UP000195950"/>
    </source>
</evidence>
<accession>A0A1Y4IM51</accession>
<proteinExistence type="predicted"/>
<organism evidence="1 2">
    <name type="scientific">Parabacteroides distasonis</name>
    <dbReference type="NCBI Taxonomy" id="823"/>
    <lineage>
        <taxon>Bacteria</taxon>
        <taxon>Pseudomonadati</taxon>
        <taxon>Bacteroidota</taxon>
        <taxon>Bacteroidia</taxon>
        <taxon>Bacteroidales</taxon>
        <taxon>Tannerellaceae</taxon>
        <taxon>Parabacteroides</taxon>
    </lineage>
</organism>
<sequence length="760" mass="88891">MAEQLLKRKLYGKRGCNIHSLACKQRSIAEKRLSKKNLTIFVRYFFIRNIYKDITAYMFVKMCQLDDFLRYNKVPTRIEGLDKLLYGGLVIPDNQSLLIVIRGADNTEKNVFSLQLIHEIASTFKAYDDKTNFYYYSDYLKKDYLEDLLLDILIASAIQKLVQLKAQGCEIIGSRFTNSFFDTNKVLSNKLSSSQVSAIPDDYFNEHADEMLCSEALYFNNRTNALHLRILGKDSNSSNEQNVIFPRKYGTLNEYLFGNKEEKEREKGKETNELSYVEKLFGQSYVNAYIEEKFDVSNIVSKIQHVQSNASDLICVNLVKREYLVQDSQEKIRKDVCYLIEELRKYKLSVLVIRDDMEIPEEQADMIIDLKTGGYENFDYLLNYLCIYKSRFQVTALNTHQYKRRDYGIEVYPSLHMYCQQRRYLQRALVYTHSNVISETYQQYLDKSTENEFPNYLDYLAEQPDVERSYFNALSPAAYKKLTLHRVLDIMFINPIKKISGSGDNLSQIMKLENDFLYGNTGGTTAIIGEANTYKRFLTFGSAFSSAYRKEHTLFLLLNKNDKSVRRKLQCPARMNKKCPNNCLDCYKYLHFMNIVLGCITPEEFLYFLFQQIDTKYEDKSIKRIIIDDLQIIEYCFPFLFQDPLFIPALVDECRSRKIALYILCDKSSSMREELRVLADNVVCTNRNSKGNLELYVERYSGYNAISSKIFAGRIRKVDNLFTCYELGSRGNQQTIYEIDPNEIDNLNVYSMSDYWNAKK</sequence>
<dbReference type="InterPro" id="IPR027417">
    <property type="entry name" value="P-loop_NTPase"/>
</dbReference>
<name>A0A1Y4IM51_PARDI</name>
<dbReference type="RefSeq" id="WP_087344025.1">
    <property type="nucleotide sequence ID" value="NZ_JAQMQD010000005.1"/>
</dbReference>
<dbReference type="AlphaFoldDB" id="A0A1Y4IM51"/>
<dbReference type="EMBL" id="NFJX01000006">
    <property type="protein sequence ID" value="OUP19649.1"/>
    <property type="molecule type" value="Genomic_DNA"/>
</dbReference>
<protein>
    <submittedName>
        <fullName evidence="1">Uncharacterized protein</fullName>
    </submittedName>
</protein>
<dbReference type="Proteomes" id="UP000195950">
    <property type="component" value="Unassembled WGS sequence"/>
</dbReference>
<reference evidence="2" key="1">
    <citation type="submission" date="2017-04" db="EMBL/GenBank/DDBJ databases">
        <title>Function of individual gut microbiota members based on whole genome sequencing of pure cultures obtained from chicken caecum.</title>
        <authorList>
            <person name="Medvecky M."/>
            <person name="Cejkova D."/>
            <person name="Polansky O."/>
            <person name="Karasova D."/>
            <person name="Kubasova T."/>
            <person name="Cizek A."/>
            <person name="Rychlik I."/>
        </authorList>
    </citation>
    <scope>NUCLEOTIDE SEQUENCE [LARGE SCALE GENOMIC DNA]</scope>
    <source>
        <strain evidence="2">An199</strain>
    </source>
</reference>
<evidence type="ECO:0000313" key="1">
    <source>
        <dbReference type="EMBL" id="OUP19649.1"/>
    </source>
</evidence>
<gene>
    <name evidence="1" type="ORF">B5F32_09020</name>
</gene>
<dbReference type="Gene3D" id="3.40.50.300">
    <property type="entry name" value="P-loop containing nucleotide triphosphate hydrolases"/>
    <property type="match status" value="2"/>
</dbReference>
<comment type="caution">
    <text evidence="1">The sequence shown here is derived from an EMBL/GenBank/DDBJ whole genome shotgun (WGS) entry which is preliminary data.</text>
</comment>